<dbReference type="STRING" id="320771.Cflav_PD3601"/>
<accession>B9XHA8</accession>
<dbReference type="InterPro" id="IPR029055">
    <property type="entry name" value="Ntn_hydrolases_N"/>
</dbReference>
<dbReference type="SUPFAM" id="SSF56235">
    <property type="entry name" value="N-terminal nucleophile aminohydrolases (Ntn hydrolases)"/>
    <property type="match status" value="1"/>
</dbReference>
<dbReference type="Gene3D" id="3.60.20.10">
    <property type="entry name" value="Glutamine Phosphoribosylpyrophosphate, subunit 1, domain 1"/>
    <property type="match status" value="1"/>
</dbReference>
<protein>
    <submittedName>
        <fullName evidence="1">20S proteasome, A and B subunits</fullName>
    </submittedName>
</protein>
<dbReference type="OrthoDB" id="190523at2"/>
<comment type="caution">
    <text evidence="1">The sequence shown here is derived from an EMBL/GenBank/DDBJ whole genome shotgun (WGS) entry which is preliminary data.</text>
</comment>
<dbReference type="Proteomes" id="UP000003688">
    <property type="component" value="Unassembled WGS sequence"/>
</dbReference>
<gene>
    <name evidence="1" type="ORF">Cflav_PD3601</name>
</gene>
<proteinExistence type="predicted"/>
<name>B9XHA8_PEDPL</name>
<sequence length="203" mass="22572">MSTIVVVKKNGEVAIAADTQTTSGGTKLSAGFKTQKEKILRFEDTYIGFVGYCAHRDVFESLMEKRPSDLDFKSRRHIFETFLKLHPVLKEDFFVNSKEEDSAYETSQMTIVIANPHGIFDVNSDRNVTEIEAFWAIGSGREYALGAMHQAYDTRATAREVAIGGVLAACEFDPWSGLPYTVYTASLKLGKPAQNVVEEVICI</sequence>
<keyword evidence="1" id="KW-0647">Proteasome</keyword>
<dbReference type="RefSeq" id="WP_007415202.1">
    <property type="nucleotide sequence ID" value="NZ_ABOX02000014.1"/>
</dbReference>
<dbReference type="EMBL" id="ABOX02000014">
    <property type="protein sequence ID" value="EEF60743.1"/>
    <property type="molecule type" value="Genomic_DNA"/>
</dbReference>
<dbReference type="GO" id="GO:0000502">
    <property type="term" value="C:proteasome complex"/>
    <property type="evidence" value="ECO:0007669"/>
    <property type="project" value="UniProtKB-KW"/>
</dbReference>
<reference evidence="1 2" key="1">
    <citation type="journal article" date="2011" name="J. Bacteriol.">
        <title>Genome sequence of 'Pedosphaera parvula' Ellin514, an aerobic Verrucomicrobial isolate from pasture soil.</title>
        <authorList>
            <person name="Kant R."/>
            <person name="van Passel M.W."/>
            <person name="Sangwan P."/>
            <person name="Palva A."/>
            <person name="Lucas S."/>
            <person name="Copeland A."/>
            <person name="Lapidus A."/>
            <person name="Glavina Del Rio T."/>
            <person name="Dalin E."/>
            <person name="Tice H."/>
            <person name="Bruce D."/>
            <person name="Goodwin L."/>
            <person name="Pitluck S."/>
            <person name="Chertkov O."/>
            <person name="Larimer F.W."/>
            <person name="Land M.L."/>
            <person name="Hauser L."/>
            <person name="Brettin T.S."/>
            <person name="Detter J.C."/>
            <person name="Han S."/>
            <person name="de Vos W.M."/>
            <person name="Janssen P.H."/>
            <person name="Smidt H."/>
        </authorList>
    </citation>
    <scope>NUCLEOTIDE SEQUENCE [LARGE SCALE GENOMIC DNA]</scope>
    <source>
        <strain evidence="1 2">Ellin514</strain>
    </source>
</reference>
<evidence type="ECO:0000313" key="2">
    <source>
        <dbReference type="Proteomes" id="UP000003688"/>
    </source>
</evidence>
<evidence type="ECO:0000313" key="1">
    <source>
        <dbReference type="EMBL" id="EEF60743.1"/>
    </source>
</evidence>
<dbReference type="AlphaFoldDB" id="B9XHA8"/>
<keyword evidence="2" id="KW-1185">Reference proteome</keyword>
<organism evidence="1 2">
    <name type="scientific">Pedosphaera parvula (strain Ellin514)</name>
    <dbReference type="NCBI Taxonomy" id="320771"/>
    <lineage>
        <taxon>Bacteria</taxon>
        <taxon>Pseudomonadati</taxon>
        <taxon>Verrucomicrobiota</taxon>
        <taxon>Pedosphaerae</taxon>
        <taxon>Pedosphaerales</taxon>
        <taxon>Pedosphaeraceae</taxon>
        <taxon>Pedosphaera</taxon>
    </lineage>
</organism>